<keyword evidence="2" id="KW-1185">Reference proteome</keyword>
<organism evidence="1 2">
    <name type="scientific">Lacihabitans lacunae</name>
    <dbReference type="NCBI Taxonomy" id="1028214"/>
    <lineage>
        <taxon>Bacteria</taxon>
        <taxon>Pseudomonadati</taxon>
        <taxon>Bacteroidota</taxon>
        <taxon>Cytophagia</taxon>
        <taxon>Cytophagales</taxon>
        <taxon>Leadbetterellaceae</taxon>
        <taxon>Lacihabitans</taxon>
    </lineage>
</organism>
<accession>A0ABV7YP54</accession>
<name>A0ABV7YP54_9BACT</name>
<comment type="caution">
    <text evidence="1">The sequence shown here is derived from an EMBL/GenBank/DDBJ whole genome shotgun (WGS) entry which is preliminary data.</text>
</comment>
<dbReference type="Proteomes" id="UP001595616">
    <property type="component" value="Unassembled WGS sequence"/>
</dbReference>
<dbReference type="RefSeq" id="WP_379833742.1">
    <property type="nucleotide sequence ID" value="NZ_JBHRYQ010000001.1"/>
</dbReference>
<proteinExistence type="predicted"/>
<evidence type="ECO:0000313" key="1">
    <source>
        <dbReference type="EMBL" id="MFC3809124.1"/>
    </source>
</evidence>
<dbReference type="EMBL" id="JBHRYQ010000001">
    <property type="protein sequence ID" value="MFC3809124.1"/>
    <property type="molecule type" value="Genomic_DNA"/>
</dbReference>
<sequence>MRLNNVKTNRSLKDKTRTDCFNTYFKIAINDSTLKSVEFYFTEHGVTKSKGLSAYVSSENCKIGRNLIHIKALEVDSLPKKIWTSYVTIPFWYAKN</sequence>
<evidence type="ECO:0000313" key="2">
    <source>
        <dbReference type="Proteomes" id="UP001595616"/>
    </source>
</evidence>
<reference evidence="2" key="1">
    <citation type="journal article" date="2019" name="Int. J. Syst. Evol. Microbiol.">
        <title>The Global Catalogue of Microorganisms (GCM) 10K type strain sequencing project: providing services to taxonomists for standard genome sequencing and annotation.</title>
        <authorList>
            <consortium name="The Broad Institute Genomics Platform"/>
            <consortium name="The Broad Institute Genome Sequencing Center for Infectious Disease"/>
            <person name="Wu L."/>
            <person name="Ma J."/>
        </authorList>
    </citation>
    <scope>NUCLEOTIDE SEQUENCE [LARGE SCALE GENOMIC DNA]</scope>
    <source>
        <strain evidence="2">CECT 7956</strain>
    </source>
</reference>
<gene>
    <name evidence="1" type="ORF">ACFOOI_00540</name>
</gene>
<protein>
    <submittedName>
        <fullName evidence="1">Uncharacterized protein</fullName>
    </submittedName>
</protein>